<evidence type="ECO:0000313" key="2">
    <source>
        <dbReference type="Proteomes" id="UP000694892"/>
    </source>
</evidence>
<gene>
    <name evidence="1" type="ORF">XELAEV_18027592mg</name>
</gene>
<protein>
    <submittedName>
        <fullName evidence="1">Uncharacterized protein</fullName>
    </submittedName>
</protein>
<organism evidence="1 2">
    <name type="scientific">Xenopus laevis</name>
    <name type="common">African clawed frog</name>
    <dbReference type="NCBI Taxonomy" id="8355"/>
    <lineage>
        <taxon>Eukaryota</taxon>
        <taxon>Metazoa</taxon>
        <taxon>Chordata</taxon>
        <taxon>Craniata</taxon>
        <taxon>Vertebrata</taxon>
        <taxon>Euteleostomi</taxon>
        <taxon>Amphibia</taxon>
        <taxon>Batrachia</taxon>
        <taxon>Anura</taxon>
        <taxon>Pipoidea</taxon>
        <taxon>Pipidae</taxon>
        <taxon>Xenopodinae</taxon>
        <taxon>Xenopus</taxon>
        <taxon>Xenopus</taxon>
    </lineage>
</organism>
<accession>A0A974HK79</accession>
<sequence>MVLTVCTGDIRLVPHNTYISTASLLLFSCRHCGFQCKMNPSESNDSGCRQRSKREAVRLQVLDLRRNADKAPCCVAIA</sequence>
<dbReference type="EMBL" id="CM004474">
    <property type="protein sequence ID" value="OCT80780.1"/>
    <property type="molecule type" value="Genomic_DNA"/>
</dbReference>
<proteinExistence type="predicted"/>
<dbReference type="Proteomes" id="UP000694892">
    <property type="component" value="Chromosome 5L"/>
</dbReference>
<name>A0A974HK79_XENLA</name>
<reference evidence="2" key="1">
    <citation type="journal article" date="2016" name="Nature">
        <title>Genome evolution in the allotetraploid frog Xenopus laevis.</title>
        <authorList>
            <person name="Session A.M."/>
            <person name="Uno Y."/>
            <person name="Kwon T."/>
            <person name="Chapman J.A."/>
            <person name="Toyoda A."/>
            <person name="Takahashi S."/>
            <person name="Fukui A."/>
            <person name="Hikosaka A."/>
            <person name="Suzuki A."/>
            <person name="Kondo M."/>
            <person name="van Heeringen S.J."/>
            <person name="Quigley I."/>
            <person name="Heinz S."/>
            <person name="Ogino H."/>
            <person name="Ochi H."/>
            <person name="Hellsten U."/>
            <person name="Lyons J.B."/>
            <person name="Simakov O."/>
            <person name="Putnam N."/>
            <person name="Stites J."/>
            <person name="Kuroki Y."/>
            <person name="Tanaka T."/>
            <person name="Michiue T."/>
            <person name="Watanabe M."/>
            <person name="Bogdanovic O."/>
            <person name="Lister R."/>
            <person name="Georgiou G."/>
            <person name="Paranjpe S.S."/>
            <person name="van Kruijsbergen I."/>
            <person name="Shu S."/>
            <person name="Carlson J."/>
            <person name="Kinoshita T."/>
            <person name="Ohta Y."/>
            <person name="Mawaribuchi S."/>
            <person name="Jenkins J."/>
            <person name="Grimwood J."/>
            <person name="Schmutz J."/>
            <person name="Mitros T."/>
            <person name="Mozaffari S.V."/>
            <person name="Suzuki Y."/>
            <person name="Haramoto Y."/>
            <person name="Yamamoto T.S."/>
            <person name="Takagi C."/>
            <person name="Heald R."/>
            <person name="Miller K."/>
            <person name="Haudenschild C."/>
            <person name="Kitzman J."/>
            <person name="Nakayama T."/>
            <person name="Izutsu Y."/>
            <person name="Robert J."/>
            <person name="Fortriede J."/>
            <person name="Burns K."/>
            <person name="Lotay V."/>
            <person name="Karimi K."/>
            <person name="Yasuoka Y."/>
            <person name="Dichmann D.S."/>
            <person name="Flajnik M.F."/>
            <person name="Houston D.W."/>
            <person name="Shendure J."/>
            <person name="DuPasquier L."/>
            <person name="Vize P.D."/>
            <person name="Zorn A.M."/>
            <person name="Ito M."/>
            <person name="Marcotte E.M."/>
            <person name="Wallingford J.B."/>
            <person name="Ito Y."/>
            <person name="Asashima M."/>
            <person name="Ueno N."/>
            <person name="Matsuda Y."/>
            <person name="Veenstra G.J."/>
            <person name="Fujiyama A."/>
            <person name="Harland R.M."/>
            <person name="Taira M."/>
            <person name="Rokhsar D.S."/>
        </authorList>
    </citation>
    <scope>NUCLEOTIDE SEQUENCE [LARGE SCALE GENOMIC DNA]</scope>
    <source>
        <strain evidence="2">J</strain>
    </source>
</reference>
<evidence type="ECO:0000313" key="1">
    <source>
        <dbReference type="EMBL" id="OCT80780.1"/>
    </source>
</evidence>
<dbReference type="AlphaFoldDB" id="A0A974HK79"/>